<keyword evidence="3" id="KW-0813">Transport</keyword>
<dbReference type="Gene3D" id="3.40.50.300">
    <property type="entry name" value="P-loop containing nucleotide triphosphate hydrolases"/>
    <property type="match status" value="1"/>
</dbReference>
<evidence type="ECO:0000259" key="9">
    <source>
        <dbReference type="PROSITE" id="PS50893"/>
    </source>
</evidence>
<dbReference type="PANTHER" id="PTHR43553:SF27">
    <property type="entry name" value="ENERGY-COUPLING FACTOR TRANSPORTER ATP-BINDING PROTEIN ECFA2"/>
    <property type="match status" value="1"/>
</dbReference>
<dbReference type="FunFam" id="3.40.50.300:FF:000224">
    <property type="entry name" value="Energy-coupling factor transporter ATP-binding protein EcfA"/>
    <property type="match status" value="1"/>
</dbReference>
<dbReference type="EMBL" id="PFNG01000223">
    <property type="protein sequence ID" value="PIZ35872.1"/>
    <property type="molecule type" value="Genomic_DNA"/>
</dbReference>
<evidence type="ECO:0000256" key="6">
    <source>
        <dbReference type="ARBA" id="ARBA00022840"/>
    </source>
</evidence>
<evidence type="ECO:0000256" key="7">
    <source>
        <dbReference type="ARBA" id="ARBA00022967"/>
    </source>
</evidence>
<evidence type="ECO:0000256" key="5">
    <source>
        <dbReference type="ARBA" id="ARBA00022741"/>
    </source>
</evidence>
<sequence length="274" mass="30173">MVMVFEVKDVVYKYADDSPALDGVSFRAKAGEKVAILGANGSGKSTLLHILDGLYFPVSGSVHAFGRPLTEESLHDMSLAKEFRRRVGFVFQNPDVQLFSSTVWDEVAFGPLQLGLTDSEVSRRVNDVLEMLNLKKVANRHPYNLSGGEKKKVAIASVLACNPDVLLLDEPTAGLDPKTQAWVVDCIVGLNRAGKTIITATHDLSTVRETADRIYILGEEHKVIAEGNPAGLLQDEELLIRGNLAHYHVHRHGLLTHAHAHRHLTHDHHEPHDA</sequence>
<dbReference type="InterPro" id="IPR003439">
    <property type="entry name" value="ABC_transporter-like_ATP-bd"/>
</dbReference>
<comment type="similarity">
    <text evidence="2">Belongs to the ABC transporter superfamily.</text>
</comment>
<evidence type="ECO:0000256" key="3">
    <source>
        <dbReference type="ARBA" id="ARBA00022448"/>
    </source>
</evidence>
<keyword evidence="4" id="KW-1003">Cell membrane</keyword>
<evidence type="ECO:0000256" key="2">
    <source>
        <dbReference type="ARBA" id="ARBA00005417"/>
    </source>
</evidence>
<dbReference type="Proteomes" id="UP000230956">
    <property type="component" value="Unassembled WGS sequence"/>
</dbReference>
<dbReference type="Pfam" id="PF00005">
    <property type="entry name" value="ABC_tran"/>
    <property type="match status" value="1"/>
</dbReference>
<dbReference type="SMART" id="SM00382">
    <property type="entry name" value="AAA"/>
    <property type="match status" value="1"/>
</dbReference>
<protein>
    <submittedName>
        <fullName evidence="10">Nickel ABC transporter ATP-binding protein</fullName>
    </submittedName>
</protein>
<reference evidence="11" key="1">
    <citation type="submission" date="2017-09" db="EMBL/GenBank/DDBJ databases">
        <title>Depth-based differentiation of microbial function through sediment-hosted aquifers and enrichment of novel symbionts in the deep terrestrial subsurface.</title>
        <authorList>
            <person name="Probst A.J."/>
            <person name="Ladd B."/>
            <person name="Jarett J.K."/>
            <person name="Geller-Mcgrath D.E."/>
            <person name="Sieber C.M.K."/>
            <person name="Emerson J.B."/>
            <person name="Anantharaman K."/>
            <person name="Thomas B.C."/>
            <person name="Malmstrom R."/>
            <person name="Stieglmeier M."/>
            <person name="Klingl A."/>
            <person name="Woyke T."/>
            <person name="Ryan C.M."/>
            <person name="Banfield J.F."/>
        </authorList>
    </citation>
    <scope>NUCLEOTIDE SEQUENCE [LARGE SCALE GENOMIC DNA]</scope>
</reference>
<dbReference type="InterPro" id="IPR050095">
    <property type="entry name" value="ECF_ABC_transporter_ATP-bd"/>
</dbReference>
<gene>
    <name evidence="10" type="ORF">COY37_09530</name>
</gene>
<dbReference type="GO" id="GO:0042626">
    <property type="term" value="F:ATPase-coupled transmembrane transporter activity"/>
    <property type="evidence" value="ECO:0007669"/>
    <property type="project" value="TreeGrafter"/>
</dbReference>
<dbReference type="PROSITE" id="PS50893">
    <property type="entry name" value="ABC_TRANSPORTER_2"/>
    <property type="match status" value="1"/>
</dbReference>
<dbReference type="InterPro" id="IPR017871">
    <property type="entry name" value="ABC_transporter-like_CS"/>
</dbReference>
<evidence type="ECO:0000256" key="1">
    <source>
        <dbReference type="ARBA" id="ARBA00004202"/>
    </source>
</evidence>
<organism evidence="10 11">
    <name type="scientific">Candidatus Aquicultor secundus</name>
    <dbReference type="NCBI Taxonomy" id="1973895"/>
    <lineage>
        <taxon>Bacteria</taxon>
        <taxon>Bacillati</taxon>
        <taxon>Actinomycetota</taxon>
        <taxon>Candidatus Aquicultoria</taxon>
        <taxon>Candidatus Aquicultorales</taxon>
        <taxon>Candidatus Aquicultoraceae</taxon>
        <taxon>Candidatus Aquicultor</taxon>
    </lineage>
</organism>
<feature type="domain" description="ABC transporter" evidence="9">
    <location>
        <begin position="5"/>
        <end position="245"/>
    </location>
</feature>
<comment type="subcellular location">
    <subcellularLocation>
        <location evidence="1">Cell membrane</location>
        <topology evidence="1">Peripheral membrane protein</topology>
    </subcellularLocation>
</comment>
<name>A0A2M7T5V6_9ACTN</name>
<dbReference type="InterPro" id="IPR027417">
    <property type="entry name" value="P-loop_NTPase"/>
</dbReference>
<proteinExistence type="inferred from homology"/>
<keyword evidence="6 10" id="KW-0067">ATP-binding</keyword>
<keyword evidence="8" id="KW-0472">Membrane</keyword>
<dbReference type="AlphaFoldDB" id="A0A2M7T5V6"/>
<dbReference type="PANTHER" id="PTHR43553">
    <property type="entry name" value="HEAVY METAL TRANSPORTER"/>
    <property type="match status" value="1"/>
</dbReference>
<keyword evidence="5" id="KW-0547">Nucleotide-binding</keyword>
<evidence type="ECO:0000256" key="4">
    <source>
        <dbReference type="ARBA" id="ARBA00022475"/>
    </source>
</evidence>
<evidence type="ECO:0000256" key="8">
    <source>
        <dbReference type="ARBA" id="ARBA00023136"/>
    </source>
</evidence>
<dbReference type="SUPFAM" id="SSF52540">
    <property type="entry name" value="P-loop containing nucleoside triphosphate hydrolases"/>
    <property type="match status" value="1"/>
</dbReference>
<dbReference type="GO" id="GO:0005524">
    <property type="term" value="F:ATP binding"/>
    <property type="evidence" value="ECO:0007669"/>
    <property type="project" value="UniProtKB-KW"/>
</dbReference>
<dbReference type="CDD" id="cd03225">
    <property type="entry name" value="ABC_cobalt_CbiO_domain1"/>
    <property type="match status" value="1"/>
</dbReference>
<dbReference type="InterPro" id="IPR015856">
    <property type="entry name" value="ABC_transpr_CbiO/EcfA_su"/>
</dbReference>
<dbReference type="InterPro" id="IPR003593">
    <property type="entry name" value="AAA+_ATPase"/>
</dbReference>
<comment type="caution">
    <text evidence="10">The sequence shown here is derived from an EMBL/GenBank/DDBJ whole genome shotgun (WGS) entry which is preliminary data.</text>
</comment>
<dbReference type="GO" id="GO:0016887">
    <property type="term" value="F:ATP hydrolysis activity"/>
    <property type="evidence" value="ECO:0007669"/>
    <property type="project" value="InterPro"/>
</dbReference>
<accession>A0A2M7T5V6</accession>
<dbReference type="PROSITE" id="PS00211">
    <property type="entry name" value="ABC_TRANSPORTER_1"/>
    <property type="match status" value="1"/>
</dbReference>
<keyword evidence="7" id="KW-1278">Translocase</keyword>
<dbReference type="GO" id="GO:0043190">
    <property type="term" value="C:ATP-binding cassette (ABC) transporter complex"/>
    <property type="evidence" value="ECO:0007669"/>
    <property type="project" value="TreeGrafter"/>
</dbReference>
<evidence type="ECO:0000313" key="11">
    <source>
        <dbReference type="Proteomes" id="UP000230956"/>
    </source>
</evidence>
<evidence type="ECO:0000313" key="10">
    <source>
        <dbReference type="EMBL" id="PIZ35872.1"/>
    </source>
</evidence>